<dbReference type="GO" id="GO:0072659">
    <property type="term" value="P:protein localization to plasma membrane"/>
    <property type="evidence" value="ECO:0007669"/>
    <property type="project" value="TreeGrafter"/>
</dbReference>
<keyword evidence="4 6" id="KW-1133">Transmembrane helix</keyword>
<evidence type="ECO:0000256" key="2">
    <source>
        <dbReference type="ARBA" id="ARBA00009751"/>
    </source>
</evidence>
<dbReference type="OrthoDB" id="10026508at2759"/>
<comment type="subcellular location">
    <subcellularLocation>
        <location evidence="1">Membrane</location>
        <topology evidence="1">Multi-pass membrane protein</topology>
    </subcellularLocation>
</comment>
<keyword evidence="7" id="KW-1185">Reference proteome</keyword>
<dbReference type="GO" id="GO:0005886">
    <property type="term" value="C:plasma membrane"/>
    <property type="evidence" value="ECO:0007669"/>
    <property type="project" value="TreeGrafter"/>
</dbReference>
<organism evidence="7 8">
    <name type="scientific">Thamnophis sirtalis</name>
    <dbReference type="NCBI Taxonomy" id="35019"/>
    <lineage>
        <taxon>Eukaryota</taxon>
        <taxon>Metazoa</taxon>
        <taxon>Chordata</taxon>
        <taxon>Craniata</taxon>
        <taxon>Vertebrata</taxon>
        <taxon>Euteleostomi</taxon>
        <taxon>Lepidosauria</taxon>
        <taxon>Squamata</taxon>
        <taxon>Bifurcata</taxon>
        <taxon>Unidentata</taxon>
        <taxon>Episquamata</taxon>
        <taxon>Toxicofera</taxon>
        <taxon>Serpentes</taxon>
        <taxon>Colubroidea</taxon>
        <taxon>Colubridae</taxon>
        <taxon>Natricinae</taxon>
        <taxon>Thamnophis</taxon>
    </lineage>
</organism>
<dbReference type="RefSeq" id="XP_013911002.1">
    <property type="nucleotide sequence ID" value="XM_014055527.1"/>
</dbReference>
<dbReference type="AlphaFoldDB" id="A0A6I9XB05"/>
<evidence type="ECO:0000256" key="3">
    <source>
        <dbReference type="ARBA" id="ARBA00022692"/>
    </source>
</evidence>
<dbReference type="InterPro" id="IPR007311">
    <property type="entry name" value="ST7"/>
</dbReference>
<evidence type="ECO:0000256" key="5">
    <source>
        <dbReference type="ARBA" id="ARBA00023136"/>
    </source>
</evidence>
<dbReference type="InterPro" id="IPR051851">
    <property type="entry name" value="EFR3_Homologs"/>
</dbReference>
<dbReference type="GeneID" id="106540429"/>
<evidence type="ECO:0000313" key="7">
    <source>
        <dbReference type="Proteomes" id="UP000504617"/>
    </source>
</evidence>
<comment type="similarity">
    <text evidence="2">Belongs to the ST7 family.</text>
</comment>
<keyword evidence="5 6" id="KW-0472">Membrane</keyword>
<gene>
    <name evidence="8" type="primary">LOC106540429</name>
</gene>
<dbReference type="PANTHER" id="PTHR12444">
    <property type="entry name" value="PROTEIN EFR3 HOMOLOG CMP44E"/>
    <property type="match status" value="1"/>
</dbReference>
<reference evidence="8" key="1">
    <citation type="submission" date="2025-08" db="UniProtKB">
        <authorList>
            <consortium name="RefSeq"/>
        </authorList>
    </citation>
    <scope>IDENTIFICATION</scope>
    <source>
        <tissue evidence="8">Skeletal muscle</tissue>
    </source>
</reference>
<feature type="transmembrane region" description="Helical" evidence="6">
    <location>
        <begin position="20"/>
        <end position="38"/>
    </location>
</feature>
<dbReference type="Pfam" id="PF04184">
    <property type="entry name" value="ST7"/>
    <property type="match status" value="1"/>
</dbReference>
<keyword evidence="3 6" id="KW-0812">Transmembrane</keyword>
<sequence>MAETGGGFLEQLKSCILWSWTYLWTLWFLAMLFLVYILRVPLKISDNLTSGKDCDSTAHLQKQVIGRDRMLGQQQQKIMTCHKSQADLSKLWIALLLALFDLQQQQQHQHVEQETHAVSGTARLRWRPGANGFNQDLPGSRVTKCFGNGAFILLSFFLCPFLHLKINKLSTSQDNTGLEEQEKEKRRLVIEKFQKAPFEEIAAQCETKANLLHDRLAQILELTIRPPPSPSGTLTITSGCPHYQSVPVYEMKFPDLCVY</sequence>
<evidence type="ECO:0000256" key="6">
    <source>
        <dbReference type="SAM" id="Phobius"/>
    </source>
</evidence>
<accession>A0A6I9XB05</accession>
<dbReference type="PANTHER" id="PTHR12444:SF1">
    <property type="entry name" value="PROTEIN EFR3 HOMOLOG A"/>
    <property type="match status" value="1"/>
</dbReference>
<name>A0A6I9XB05_9SAUR</name>
<dbReference type="KEGG" id="tsr:106540429"/>
<protein>
    <submittedName>
        <fullName evidence="8">Uncharacterized protein LOC106540429</fullName>
    </submittedName>
</protein>
<evidence type="ECO:0000256" key="1">
    <source>
        <dbReference type="ARBA" id="ARBA00004141"/>
    </source>
</evidence>
<evidence type="ECO:0000256" key="4">
    <source>
        <dbReference type="ARBA" id="ARBA00022989"/>
    </source>
</evidence>
<dbReference type="Proteomes" id="UP000504617">
    <property type="component" value="Unplaced"/>
</dbReference>
<proteinExistence type="inferred from homology"/>
<evidence type="ECO:0000313" key="8">
    <source>
        <dbReference type="RefSeq" id="XP_013911002.1"/>
    </source>
</evidence>
<feature type="transmembrane region" description="Helical" evidence="6">
    <location>
        <begin position="145"/>
        <end position="164"/>
    </location>
</feature>